<dbReference type="Gene3D" id="3.30.420.10">
    <property type="entry name" value="Ribonuclease H-like superfamily/Ribonuclease H"/>
    <property type="match status" value="1"/>
</dbReference>
<dbReference type="OrthoDB" id="125732at2759"/>
<proteinExistence type="predicted"/>
<dbReference type="SUPFAM" id="SSF53098">
    <property type="entry name" value="Ribonuclease H-like"/>
    <property type="match status" value="1"/>
</dbReference>
<reference evidence="3" key="1">
    <citation type="submission" date="2023-04" db="EMBL/GenBank/DDBJ databases">
        <title>Phytophthora fragariaefolia NBRC 109709.</title>
        <authorList>
            <person name="Ichikawa N."/>
            <person name="Sato H."/>
            <person name="Tonouchi N."/>
        </authorList>
    </citation>
    <scope>NUCLEOTIDE SEQUENCE</scope>
    <source>
        <strain evidence="3">NBRC 109709</strain>
    </source>
</reference>
<organism evidence="3 4">
    <name type="scientific">Phytophthora fragariaefolia</name>
    <dbReference type="NCBI Taxonomy" id="1490495"/>
    <lineage>
        <taxon>Eukaryota</taxon>
        <taxon>Sar</taxon>
        <taxon>Stramenopiles</taxon>
        <taxon>Oomycota</taxon>
        <taxon>Peronosporomycetes</taxon>
        <taxon>Peronosporales</taxon>
        <taxon>Peronosporaceae</taxon>
        <taxon>Phytophthora</taxon>
    </lineage>
</organism>
<dbReference type="EMBL" id="BSXT01002170">
    <property type="protein sequence ID" value="GMF47594.1"/>
    <property type="molecule type" value="Genomic_DNA"/>
</dbReference>
<dbReference type="InterPro" id="IPR001584">
    <property type="entry name" value="Integrase_cat-core"/>
</dbReference>
<evidence type="ECO:0000256" key="1">
    <source>
        <dbReference type="SAM" id="MobiDB-lite"/>
    </source>
</evidence>
<dbReference type="Proteomes" id="UP001165121">
    <property type="component" value="Unassembled WGS sequence"/>
</dbReference>
<dbReference type="InterPro" id="IPR050951">
    <property type="entry name" value="Retrovirus_Pol_polyprotein"/>
</dbReference>
<feature type="domain" description="Integrase catalytic" evidence="2">
    <location>
        <begin position="1"/>
        <end position="132"/>
    </location>
</feature>
<keyword evidence="4" id="KW-1185">Reference proteome</keyword>
<protein>
    <submittedName>
        <fullName evidence="3">Unnamed protein product</fullName>
    </submittedName>
</protein>
<dbReference type="PROSITE" id="PS50994">
    <property type="entry name" value="INTEGRASE"/>
    <property type="match status" value="1"/>
</dbReference>
<evidence type="ECO:0000313" key="3">
    <source>
        <dbReference type="EMBL" id="GMF47594.1"/>
    </source>
</evidence>
<gene>
    <name evidence="3" type="ORF">Pfra01_001804900</name>
</gene>
<dbReference type="AlphaFoldDB" id="A0A9W6XXV8"/>
<dbReference type="PANTHER" id="PTHR37984:SF5">
    <property type="entry name" value="PROTEIN NYNRIN-LIKE"/>
    <property type="match status" value="1"/>
</dbReference>
<dbReference type="GO" id="GO:0003676">
    <property type="term" value="F:nucleic acid binding"/>
    <property type="evidence" value="ECO:0007669"/>
    <property type="project" value="InterPro"/>
</dbReference>
<evidence type="ECO:0000313" key="4">
    <source>
        <dbReference type="Proteomes" id="UP001165121"/>
    </source>
</evidence>
<evidence type="ECO:0000259" key="2">
    <source>
        <dbReference type="PROSITE" id="PS50994"/>
    </source>
</evidence>
<feature type="region of interest" description="Disordered" evidence="1">
    <location>
        <begin position="145"/>
        <end position="172"/>
    </location>
</feature>
<feature type="region of interest" description="Disordered" evidence="1">
    <location>
        <begin position="239"/>
        <end position="269"/>
    </location>
</feature>
<name>A0A9W6XXV8_9STRA</name>
<dbReference type="InterPro" id="IPR036397">
    <property type="entry name" value="RNaseH_sf"/>
</dbReference>
<dbReference type="InterPro" id="IPR012337">
    <property type="entry name" value="RNaseH-like_sf"/>
</dbReference>
<feature type="compositionally biased region" description="Basic and acidic residues" evidence="1">
    <location>
        <begin position="146"/>
        <end position="172"/>
    </location>
</feature>
<dbReference type="PANTHER" id="PTHR37984">
    <property type="entry name" value="PROTEIN CBG26694"/>
    <property type="match status" value="1"/>
</dbReference>
<sequence>MTIIDTSTRLLEIAAMIDRKSAEAARIVDQRWLNRYPRPERCIYDQGSEFAAEFTELLDSYGVQRDGTTAKKPQANSTIKRVHRTINDKLRTEQITTLRECENCLSAVMFATRAKHHTAIGLSPGQAAVGRDILFDYRTTVNWEQQQKRKEEQIQKNHARENSKRSEHEYRPDDQVMVARNNLRAPKLQQAYDGPFRVISIRSDGILVMDGIRYQESIQMRRAKLSARLPWGRMLCHEGMRDGTRPDGSRMKIDGKEIQRNEDNKTPQS</sequence>
<comment type="caution">
    <text evidence="3">The sequence shown here is derived from an EMBL/GenBank/DDBJ whole genome shotgun (WGS) entry which is preliminary data.</text>
</comment>
<dbReference type="GO" id="GO:0015074">
    <property type="term" value="P:DNA integration"/>
    <property type="evidence" value="ECO:0007669"/>
    <property type="project" value="InterPro"/>
</dbReference>
<accession>A0A9W6XXV8</accession>